<evidence type="ECO:0000313" key="1">
    <source>
        <dbReference type="EMBL" id="GCB59952.1"/>
    </source>
</evidence>
<protein>
    <submittedName>
        <fullName evidence="1">Uncharacterized protein</fullName>
    </submittedName>
</protein>
<comment type="caution">
    <text evidence="1">The sequence shown here is derived from an EMBL/GenBank/DDBJ whole genome shotgun (WGS) entry which is preliminary data.</text>
</comment>
<evidence type="ECO:0000313" key="2">
    <source>
        <dbReference type="Proteomes" id="UP000288216"/>
    </source>
</evidence>
<accession>A0A401NG87</accession>
<dbReference type="Proteomes" id="UP000288216">
    <property type="component" value="Unassembled WGS sequence"/>
</dbReference>
<keyword evidence="2" id="KW-1185">Reference proteome</keyword>
<name>A0A401NG87_SCYTO</name>
<proteinExistence type="predicted"/>
<gene>
    <name evidence="1" type="ORF">scyTo_0014081</name>
</gene>
<dbReference type="AlphaFoldDB" id="A0A401NG87"/>
<organism evidence="1 2">
    <name type="scientific">Scyliorhinus torazame</name>
    <name type="common">Cloudy catshark</name>
    <name type="synonym">Catulus torazame</name>
    <dbReference type="NCBI Taxonomy" id="75743"/>
    <lineage>
        <taxon>Eukaryota</taxon>
        <taxon>Metazoa</taxon>
        <taxon>Chordata</taxon>
        <taxon>Craniata</taxon>
        <taxon>Vertebrata</taxon>
        <taxon>Chondrichthyes</taxon>
        <taxon>Elasmobranchii</taxon>
        <taxon>Galeomorphii</taxon>
        <taxon>Galeoidea</taxon>
        <taxon>Carcharhiniformes</taxon>
        <taxon>Scyliorhinidae</taxon>
        <taxon>Scyliorhinus</taxon>
    </lineage>
</organism>
<dbReference type="EMBL" id="BFAA01007423">
    <property type="protein sequence ID" value="GCB59952.1"/>
    <property type="molecule type" value="Genomic_DNA"/>
</dbReference>
<reference evidence="1 2" key="1">
    <citation type="journal article" date="2018" name="Nat. Ecol. Evol.">
        <title>Shark genomes provide insights into elasmobranch evolution and the origin of vertebrates.</title>
        <authorList>
            <person name="Hara Y"/>
            <person name="Yamaguchi K"/>
            <person name="Onimaru K"/>
            <person name="Kadota M"/>
            <person name="Koyanagi M"/>
            <person name="Keeley SD"/>
            <person name="Tatsumi K"/>
            <person name="Tanaka K"/>
            <person name="Motone F"/>
            <person name="Kageyama Y"/>
            <person name="Nozu R"/>
            <person name="Adachi N"/>
            <person name="Nishimura O"/>
            <person name="Nakagawa R"/>
            <person name="Tanegashima C"/>
            <person name="Kiyatake I"/>
            <person name="Matsumoto R"/>
            <person name="Murakumo K"/>
            <person name="Nishida K"/>
            <person name="Terakita A"/>
            <person name="Kuratani S"/>
            <person name="Sato K"/>
            <person name="Hyodo S Kuraku.S."/>
        </authorList>
    </citation>
    <scope>NUCLEOTIDE SEQUENCE [LARGE SCALE GENOMIC DNA]</scope>
</reference>
<sequence>MKRNVPTLPESTAPVLSSRHCTGACACKAAPPKVVTRRSSKRLLLPASLDFVRLPVGVRSEHRASGGRQPHTQHIGFQDCAGSGFMCKMMLFARDTMRRSKK</sequence>